<evidence type="ECO:0000313" key="2">
    <source>
        <dbReference type="Proteomes" id="UP000824998"/>
    </source>
</evidence>
<evidence type="ECO:0000313" key="1">
    <source>
        <dbReference type="EMBL" id="KAG9229726.1"/>
    </source>
</evidence>
<proteinExistence type="predicted"/>
<gene>
    <name evidence="1" type="ORF">BJ875DRAFT_181429</name>
</gene>
<keyword evidence="2" id="KW-1185">Reference proteome</keyword>
<dbReference type="Proteomes" id="UP000824998">
    <property type="component" value="Unassembled WGS sequence"/>
</dbReference>
<name>A0A9P8C217_9HELO</name>
<protein>
    <submittedName>
        <fullName evidence="1">Uncharacterized protein</fullName>
    </submittedName>
</protein>
<dbReference type="AlphaFoldDB" id="A0A9P8C217"/>
<comment type="caution">
    <text evidence="1">The sequence shown here is derived from an EMBL/GenBank/DDBJ whole genome shotgun (WGS) entry which is preliminary data.</text>
</comment>
<dbReference type="EMBL" id="MU251737">
    <property type="protein sequence ID" value="KAG9229726.1"/>
    <property type="molecule type" value="Genomic_DNA"/>
</dbReference>
<reference evidence="1" key="1">
    <citation type="journal article" date="2021" name="IMA Fungus">
        <title>Genomic characterization of three marine fungi, including Emericellopsis atlantica sp. nov. with signatures of a generalist lifestyle and marine biomass degradation.</title>
        <authorList>
            <person name="Hagestad O.C."/>
            <person name="Hou L."/>
            <person name="Andersen J.H."/>
            <person name="Hansen E.H."/>
            <person name="Altermark B."/>
            <person name="Li C."/>
            <person name="Kuhnert E."/>
            <person name="Cox R.J."/>
            <person name="Crous P.W."/>
            <person name="Spatafora J.W."/>
            <person name="Lail K."/>
            <person name="Amirebrahimi M."/>
            <person name="Lipzen A."/>
            <person name="Pangilinan J."/>
            <person name="Andreopoulos W."/>
            <person name="Hayes R.D."/>
            <person name="Ng V."/>
            <person name="Grigoriev I.V."/>
            <person name="Jackson S.A."/>
            <person name="Sutton T.D.S."/>
            <person name="Dobson A.D.W."/>
            <person name="Rama T."/>
        </authorList>
    </citation>
    <scope>NUCLEOTIDE SEQUENCE</scope>
    <source>
        <strain evidence="1">TRa018bII</strain>
    </source>
</reference>
<accession>A0A9P8C217</accession>
<organism evidence="1 2">
    <name type="scientific">Amylocarpus encephaloides</name>
    <dbReference type="NCBI Taxonomy" id="45428"/>
    <lineage>
        <taxon>Eukaryota</taxon>
        <taxon>Fungi</taxon>
        <taxon>Dikarya</taxon>
        <taxon>Ascomycota</taxon>
        <taxon>Pezizomycotina</taxon>
        <taxon>Leotiomycetes</taxon>
        <taxon>Helotiales</taxon>
        <taxon>Helotiales incertae sedis</taxon>
        <taxon>Amylocarpus</taxon>
    </lineage>
</organism>
<sequence length="294" mass="31873">MVSSNLTHMDCEELLSRHDNSHGNRCLFAALHAVSPPRRLPPLPLSQKQAINFKLPNFPCRVYCDGLITSARFSSDPRSTTQQEAPGGTPVLFEPLAPSPRFHLEVSSPLKQGGSYPRYVKTTYFENHTIAIASPVAGGGPRELGMGRWAPSVSPRRPWCRRGLDAREGNATSSSVCTTDFVSLAAVRGRRSGGRALYLCCRRRSSLQAPWRVSPSRCSATPWCQDPFWPPSTVPSVDVALAPNPLGVQRWLDDHGSSTTGLGIASWEGSARGEGVASLSPRTLLEVLVSILSS</sequence>